<evidence type="ECO:0000313" key="10">
    <source>
        <dbReference type="EMBL" id="KLL11038.1"/>
    </source>
</evidence>
<feature type="domain" description="MacB-like periplasmic core" evidence="9">
    <location>
        <begin position="17"/>
        <end position="235"/>
    </location>
</feature>
<feature type="transmembrane region" description="Helical" evidence="7">
    <location>
        <begin position="435"/>
        <end position="459"/>
    </location>
</feature>
<feature type="transmembrane region" description="Helical" evidence="7">
    <location>
        <begin position="313"/>
        <end position="344"/>
    </location>
</feature>
<dbReference type="InterPro" id="IPR050250">
    <property type="entry name" value="Macrolide_Exporter_MacB"/>
</dbReference>
<name>A0ABR5F2Y2_9ACTN</name>
<keyword evidence="5 7" id="KW-0472">Membrane</keyword>
<evidence type="ECO:0000256" key="3">
    <source>
        <dbReference type="ARBA" id="ARBA00022692"/>
    </source>
</evidence>
<dbReference type="Pfam" id="PF12704">
    <property type="entry name" value="MacB_PCD"/>
    <property type="match status" value="2"/>
</dbReference>
<feature type="transmembrane region" description="Helical" evidence="7">
    <location>
        <begin position="267"/>
        <end position="292"/>
    </location>
</feature>
<keyword evidence="11" id="KW-1185">Reference proteome</keyword>
<feature type="transmembrane region" description="Helical" evidence="7">
    <location>
        <begin position="364"/>
        <end position="387"/>
    </location>
</feature>
<dbReference type="InterPro" id="IPR025857">
    <property type="entry name" value="MacB_PCD"/>
</dbReference>
<evidence type="ECO:0000256" key="2">
    <source>
        <dbReference type="ARBA" id="ARBA00022475"/>
    </source>
</evidence>
<dbReference type="PANTHER" id="PTHR30572:SF4">
    <property type="entry name" value="ABC TRANSPORTER PERMEASE YTRF"/>
    <property type="match status" value="1"/>
</dbReference>
<dbReference type="EMBL" id="JWIO01000021">
    <property type="protein sequence ID" value="KLL11038.1"/>
    <property type="molecule type" value="Genomic_DNA"/>
</dbReference>
<evidence type="ECO:0000259" key="8">
    <source>
        <dbReference type="Pfam" id="PF02687"/>
    </source>
</evidence>
<accession>A0ABR5F2Y2</accession>
<keyword evidence="2" id="KW-1003">Cell membrane</keyword>
<feature type="transmembrane region" description="Helical" evidence="7">
    <location>
        <begin position="805"/>
        <end position="831"/>
    </location>
</feature>
<reference evidence="10 11" key="1">
    <citation type="submission" date="2014-12" db="EMBL/GenBank/DDBJ databases">
        <title>Frankia sp. BMG5.1 draft genome.</title>
        <authorList>
            <person name="Gtari M."/>
            <person name="Ghodhbane-Gtari F."/>
            <person name="Nouioui I."/>
            <person name="Ktari A."/>
            <person name="Hezbri K."/>
            <person name="Mimouni W."/>
            <person name="Sbissi I."/>
            <person name="Ayari A."/>
            <person name="Yamanaka T."/>
            <person name="Normand P."/>
            <person name="Tisa L.S."/>
            <person name="Boudabous A."/>
        </authorList>
    </citation>
    <scope>NUCLEOTIDE SEQUENCE [LARGE SCALE GENOMIC DNA]</scope>
    <source>
        <strain evidence="10 11">BMG5.1</strain>
    </source>
</reference>
<keyword evidence="3 7" id="KW-0812">Transmembrane</keyword>
<evidence type="ECO:0000256" key="7">
    <source>
        <dbReference type="SAM" id="Phobius"/>
    </source>
</evidence>
<dbReference type="InterPro" id="IPR003838">
    <property type="entry name" value="ABC3_permease_C"/>
</dbReference>
<dbReference type="RefSeq" id="WP_047223524.1">
    <property type="nucleotide sequence ID" value="NZ_JWIO01000021.1"/>
</dbReference>
<evidence type="ECO:0000259" key="9">
    <source>
        <dbReference type="Pfam" id="PF12704"/>
    </source>
</evidence>
<comment type="similarity">
    <text evidence="6">Belongs to the ABC-4 integral membrane protein family.</text>
</comment>
<feature type="transmembrane region" description="Helical" evidence="7">
    <location>
        <begin position="769"/>
        <end position="793"/>
    </location>
</feature>
<feature type="domain" description="ABC3 transporter permease C-terminal" evidence="8">
    <location>
        <begin position="722"/>
        <end position="838"/>
    </location>
</feature>
<feature type="domain" description="ABC3 transporter permease C-terminal" evidence="8">
    <location>
        <begin position="270"/>
        <end position="391"/>
    </location>
</feature>
<evidence type="ECO:0000313" key="11">
    <source>
        <dbReference type="Proteomes" id="UP000035425"/>
    </source>
</evidence>
<evidence type="ECO:0000256" key="4">
    <source>
        <dbReference type="ARBA" id="ARBA00022989"/>
    </source>
</evidence>
<feature type="transmembrane region" description="Helical" evidence="7">
    <location>
        <begin position="716"/>
        <end position="744"/>
    </location>
</feature>
<organism evidence="10 11">
    <name type="scientific">Protofrankia coriariae</name>
    <dbReference type="NCBI Taxonomy" id="1562887"/>
    <lineage>
        <taxon>Bacteria</taxon>
        <taxon>Bacillati</taxon>
        <taxon>Actinomycetota</taxon>
        <taxon>Actinomycetes</taxon>
        <taxon>Frankiales</taxon>
        <taxon>Frankiaceae</taxon>
        <taxon>Protofrankia</taxon>
    </lineage>
</organism>
<gene>
    <name evidence="10" type="ORF">FrCorBMG51_14155</name>
</gene>
<feature type="domain" description="MacB-like periplasmic core" evidence="9">
    <location>
        <begin position="492"/>
        <end position="689"/>
    </location>
</feature>
<dbReference type="Pfam" id="PF02687">
    <property type="entry name" value="FtsX"/>
    <property type="match status" value="2"/>
</dbReference>
<dbReference type="Proteomes" id="UP000035425">
    <property type="component" value="Unassembled WGS sequence"/>
</dbReference>
<comment type="subcellular location">
    <subcellularLocation>
        <location evidence="1">Cell membrane</location>
        <topology evidence="1">Multi-pass membrane protein</topology>
    </subcellularLocation>
</comment>
<proteinExistence type="inferred from homology"/>
<dbReference type="PANTHER" id="PTHR30572">
    <property type="entry name" value="MEMBRANE COMPONENT OF TRANSPORTER-RELATED"/>
    <property type="match status" value="1"/>
</dbReference>
<feature type="transmembrane region" description="Helical" evidence="7">
    <location>
        <begin position="408"/>
        <end position="429"/>
    </location>
</feature>
<protein>
    <recommendedName>
        <fullName evidence="12">ABC transport system permease protein</fullName>
    </recommendedName>
</protein>
<evidence type="ECO:0008006" key="12">
    <source>
        <dbReference type="Google" id="ProtNLM"/>
    </source>
</evidence>
<sequence>MLRATLKSLLARKIRLVLSALAVVAGVSFVTGTLVLTDTLNRTFDGLFANIFQNVAVSVRSTNAVDNTSGTSSRQPLSASVLDTVRGVDGVREAFGGVDGTAVLVNPRTGKAVDTGGGPSLGTNWDGGSQTSAVELASGRAPRGAEIVVDKATADDADLRLGEQVTVLTNGGPTPYTLVGTFRIAGQDSLGGAAVTAFDTATAQRVLLTPGEFSSISIAADDGISQNELRDRIARVLPTGVEAITGKQLTDENANTVQEAIAGFSTFLLVFAGIAVFVGAFIIFNTFTMLVAQRVRELALLRALGARRRQVQFTVQLEALIVGFVGATLGLLLGAGLAVLLRIVTAAVGVSLPDGGLVFQPRTIIVAYAVGIIVTAVAAFVPARKAASVPPVAAMRETFVLPARSLRIRGVAGGALALIGAALLVLGLTTASGKGAAAVVGIGAGLAFLGVSTLSPLLARPVTRVIGSPLPALFGATGRLGRENAMRNPRRSASTASALMIGLALVSAFSVLGQSIKQSVTNTVRNNLGADFYLTSTSFAQGFSPDVARSLRDAPGIELVTGLRSDVVRINDSKKQVTAGDPAALPTLLALKTTAGDLRALGRGSILIDEDTAREQKLSVGQEVPVVFPDGPTTLRLAGTFEKSPVAGQYLISLDEFSQRFPTNTLDFFVLAKTVKDADLTQVRQEIDATVKPHPNVEVRDQSEFIRQQENQVDQLLGFIYVLLALAVVIALFGIVNTLALSVIERTREIGLLRAVGMSRRQLRRMVRLEAVVIAVFGALLGVAVGSFLGWALTIALKEQGIDTFAYPTVAIIAVVLVGGLLGVLAAIFPARRAAKMDILRAIATT</sequence>
<keyword evidence="4 7" id="KW-1133">Transmembrane helix</keyword>
<evidence type="ECO:0000256" key="6">
    <source>
        <dbReference type="ARBA" id="ARBA00038076"/>
    </source>
</evidence>
<feature type="transmembrane region" description="Helical" evidence="7">
    <location>
        <begin position="496"/>
        <end position="516"/>
    </location>
</feature>
<comment type="caution">
    <text evidence="10">The sequence shown here is derived from an EMBL/GenBank/DDBJ whole genome shotgun (WGS) entry which is preliminary data.</text>
</comment>
<evidence type="ECO:0000256" key="1">
    <source>
        <dbReference type="ARBA" id="ARBA00004651"/>
    </source>
</evidence>
<evidence type="ECO:0000256" key="5">
    <source>
        <dbReference type="ARBA" id="ARBA00023136"/>
    </source>
</evidence>